<dbReference type="RefSeq" id="WP_183370347.1">
    <property type="nucleotide sequence ID" value="NZ_BAABHL010000127.1"/>
</dbReference>
<dbReference type="PROSITE" id="PS51012">
    <property type="entry name" value="ABC_TM2"/>
    <property type="match status" value="1"/>
</dbReference>
<dbReference type="PANTHER" id="PTHR43027:SF1">
    <property type="entry name" value="DOXORUBICIN RESISTANCE ABC TRANSPORTER PERMEASE PROTEIN DRRC-RELATED"/>
    <property type="match status" value="1"/>
</dbReference>
<evidence type="ECO:0000259" key="7">
    <source>
        <dbReference type="PROSITE" id="PS51012"/>
    </source>
</evidence>
<keyword evidence="6" id="KW-1003">Cell membrane</keyword>
<dbReference type="Pfam" id="PF01061">
    <property type="entry name" value="ABC2_membrane"/>
    <property type="match status" value="1"/>
</dbReference>
<dbReference type="InterPro" id="IPR000412">
    <property type="entry name" value="ABC_2_transport"/>
</dbReference>
<sequence>MTVDAVQTTAAADVAKRERSLATWFANSRVLTGRQIVVYIRNVPTVLQSLIIPAVSLVLIKVVLGDTVGEATGQDSLYGTVPLMILVGSMGGSMVSAIRLNRERSTGLLARLYVMPINRAADLTSRVAAEAVRILAVTLILLAVGYAMGFRFSQGVGSAIALVAVPVVFGSAYAVLVLAIAVSSPSGAPLVQYLGLLMNVLMFFNSGFSPIDAYPGWLQPIVANQPMTPGIDLMRSLATGGPITENLIKVAVWAAIFVGAGVYPALVGYRKAATAR</sequence>
<evidence type="ECO:0000256" key="6">
    <source>
        <dbReference type="RuleBase" id="RU361157"/>
    </source>
</evidence>
<feature type="transmembrane region" description="Helical" evidence="6">
    <location>
        <begin position="190"/>
        <end position="208"/>
    </location>
</feature>
<comment type="similarity">
    <text evidence="6">Belongs to the ABC-2 integral membrane protein family.</text>
</comment>
<accession>A0A840F6X1</accession>
<dbReference type="GO" id="GO:0046677">
    <property type="term" value="P:response to antibiotic"/>
    <property type="evidence" value="ECO:0007669"/>
    <property type="project" value="UniProtKB-KW"/>
</dbReference>
<dbReference type="GO" id="GO:0140359">
    <property type="term" value="F:ABC-type transporter activity"/>
    <property type="evidence" value="ECO:0007669"/>
    <property type="project" value="InterPro"/>
</dbReference>
<evidence type="ECO:0000313" key="9">
    <source>
        <dbReference type="Proteomes" id="UP000551501"/>
    </source>
</evidence>
<comment type="subcellular location">
    <subcellularLocation>
        <location evidence="6">Cell membrane</location>
        <topology evidence="6">Multi-pass membrane protein</topology>
    </subcellularLocation>
    <subcellularLocation>
        <location evidence="1">Membrane</location>
        <topology evidence="1">Multi-pass membrane protein</topology>
    </subcellularLocation>
</comment>
<evidence type="ECO:0000256" key="3">
    <source>
        <dbReference type="ARBA" id="ARBA00022989"/>
    </source>
</evidence>
<protein>
    <recommendedName>
        <fullName evidence="6">Transport permease protein</fullName>
    </recommendedName>
</protein>
<proteinExistence type="inferred from homology"/>
<keyword evidence="3 6" id="KW-1133">Transmembrane helix</keyword>
<comment type="caution">
    <text evidence="8">The sequence shown here is derived from an EMBL/GenBank/DDBJ whole genome shotgun (WGS) entry which is preliminary data.</text>
</comment>
<feature type="transmembrane region" description="Helical" evidence="6">
    <location>
        <begin position="134"/>
        <end position="153"/>
    </location>
</feature>
<keyword evidence="2 6" id="KW-0812">Transmembrane</keyword>
<feature type="domain" description="ABC transmembrane type-2" evidence="7">
    <location>
        <begin position="44"/>
        <end position="272"/>
    </location>
</feature>
<dbReference type="EMBL" id="JACIFP010000001">
    <property type="protein sequence ID" value="MBB4135287.1"/>
    <property type="molecule type" value="Genomic_DNA"/>
</dbReference>
<name>A0A840F6X1_9ACTN</name>
<keyword evidence="5" id="KW-0046">Antibiotic resistance</keyword>
<dbReference type="AlphaFoldDB" id="A0A840F6X1"/>
<feature type="transmembrane region" description="Helical" evidence="6">
    <location>
        <begin position="43"/>
        <end position="64"/>
    </location>
</feature>
<evidence type="ECO:0000256" key="2">
    <source>
        <dbReference type="ARBA" id="ARBA00022692"/>
    </source>
</evidence>
<dbReference type="Proteomes" id="UP000551501">
    <property type="component" value="Unassembled WGS sequence"/>
</dbReference>
<dbReference type="PANTHER" id="PTHR43027">
    <property type="entry name" value="DOXORUBICIN RESISTANCE ABC TRANSPORTER PERMEASE PROTEIN DRRC-RELATED"/>
    <property type="match status" value="1"/>
</dbReference>
<organism evidence="8 9">
    <name type="scientific">Gordonia humi</name>
    <dbReference type="NCBI Taxonomy" id="686429"/>
    <lineage>
        <taxon>Bacteria</taxon>
        <taxon>Bacillati</taxon>
        <taxon>Actinomycetota</taxon>
        <taxon>Actinomycetes</taxon>
        <taxon>Mycobacteriales</taxon>
        <taxon>Gordoniaceae</taxon>
        <taxon>Gordonia</taxon>
    </lineage>
</organism>
<dbReference type="InterPro" id="IPR052902">
    <property type="entry name" value="ABC-2_transporter"/>
</dbReference>
<evidence type="ECO:0000256" key="5">
    <source>
        <dbReference type="ARBA" id="ARBA00023251"/>
    </source>
</evidence>
<feature type="transmembrane region" description="Helical" evidence="6">
    <location>
        <begin position="250"/>
        <end position="269"/>
    </location>
</feature>
<dbReference type="PIRSF" id="PIRSF006648">
    <property type="entry name" value="DrrB"/>
    <property type="match status" value="1"/>
</dbReference>
<gene>
    <name evidence="8" type="ORF">BKA16_001839</name>
</gene>
<feature type="transmembrane region" description="Helical" evidence="6">
    <location>
        <begin position="76"/>
        <end position="98"/>
    </location>
</feature>
<feature type="transmembrane region" description="Helical" evidence="6">
    <location>
        <begin position="159"/>
        <end position="183"/>
    </location>
</feature>
<evidence type="ECO:0000256" key="1">
    <source>
        <dbReference type="ARBA" id="ARBA00004141"/>
    </source>
</evidence>
<keyword evidence="9" id="KW-1185">Reference proteome</keyword>
<dbReference type="GO" id="GO:0043190">
    <property type="term" value="C:ATP-binding cassette (ABC) transporter complex"/>
    <property type="evidence" value="ECO:0007669"/>
    <property type="project" value="InterPro"/>
</dbReference>
<evidence type="ECO:0000256" key="4">
    <source>
        <dbReference type="ARBA" id="ARBA00023136"/>
    </source>
</evidence>
<dbReference type="InterPro" id="IPR047817">
    <property type="entry name" value="ABC2_TM_bact-type"/>
</dbReference>
<evidence type="ECO:0000313" key="8">
    <source>
        <dbReference type="EMBL" id="MBB4135287.1"/>
    </source>
</evidence>
<reference evidence="8 9" key="1">
    <citation type="submission" date="2020-08" db="EMBL/GenBank/DDBJ databases">
        <title>Sequencing the genomes of 1000 actinobacteria strains.</title>
        <authorList>
            <person name="Klenk H.-P."/>
        </authorList>
    </citation>
    <scope>NUCLEOTIDE SEQUENCE [LARGE SCALE GENOMIC DNA]</scope>
    <source>
        <strain evidence="8 9">DSM 45298</strain>
    </source>
</reference>
<dbReference type="InterPro" id="IPR013525">
    <property type="entry name" value="ABC2_TM"/>
</dbReference>
<keyword evidence="4 6" id="KW-0472">Membrane</keyword>
<keyword evidence="6" id="KW-0813">Transport</keyword>